<dbReference type="NCBIfam" id="NF000955">
    <property type="entry name" value="PRK00099.1-1"/>
    <property type="match status" value="1"/>
</dbReference>
<dbReference type="OrthoDB" id="9808307at2"/>
<dbReference type="AlphaFoldDB" id="A0A084IGH5"/>
<dbReference type="SUPFAM" id="SSF160369">
    <property type="entry name" value="Ribosomal protein L10-like"/>
    <property type="match status" value="1"/>
</dbReference>
<evidence type="ECO:0000256" key="6">
    <source>
        <dbReference type="HAMAP-Rule" id="MF_00362"/>
    </source>
</evidence>
<dbReference type="GO" id="GO:0070180">
    <property type="term" value="F:large ribosomal subunit rRNA binding"/>
    <property type="evidence" value="ECO:0007669"/>
    <property type="project" value="UniProtKB-UniRule"/>
</dbReference>
<proteinExistence type="inferred from homology"/>
<comment type="subunit">
    <text evidence="6">Part of the ribosomal stalk of the 50S ribosomal subunit. The N-terminus interacts with L11 and the large rRNA to form the base of the stalk. The C-terminus forms an elongated spine to which L12 dimers bind in a sequential fashion forming a multimeric L10(L12)X complex.</text>
</comment>
<dbReference type="InterPro" id="IPR001790">
    <property type="entry name" value="Ribosomal_uL10"/>
</dbReference>
<protein>
    <recommendedName>
        <fullName evidence="5 6">Large ribosomal subunit protein uL10</fullName>
    </recommendedName>
</protein>
<dbReference type="GO" id="GO:0003735">
    <property type="term" value="F:structural constituent of ribosome"/>
    <property type="evidence" value="ECO:0007669"/>
    <property type="project" value="InterPro"/>
</dbReference>
<dbReference type="eggNOG" id="COG0244">
    <property type="taxonomic scope" value="Bacteria"/>
</dbReference>
<evidence type="ECO:0000256" key="1">
    <source>
        <dbReference type="ARBA" id="ARBA00002633"/>
    </source>
</evidence>
<dbReference type="InterPro" id="IPR047865">
    <property type="entry name" value="Ribosomal_uL10_bac_type"/>
</dbReference>
<dbReference type="InterPro" id="IPR002363">
    <property type="entry name" value="Ribosomal_uL10_CS_bac"/>
</dbReference>
<comment type="caution">
    <text evidence="7">The sequence shown here is derived from an EMBL/GenBank/DDBJ whole genome shotgun (WGS) entry which is preliminary data.</text>
</comment>
<dbReference type="PANTHER" id="PTHR11560">
    <property type="entry name" value="39S RIBOSOMAL PROTEIN L10, MITOCHONDRIAL"/>
    <property type="match status" value="1"/>
</dbReference>
<reference evidence="7 8" key="1">
    <citation type="submission" date="2013-03" db="EMBL/GenBank/DDBJ databases">
        <title>Salinisphaera hydrothermalis C41B8 Genome Sequencing.</title>
        <authorList>
            <person name="Li C."/>
            <person name="Lai Q."/>
            <person name="Shao Z."/>
        </authorList>
    </citation>
    <scope>NUCLEOTIDE SEQUENCE [LARGE SCALE GENOMIC DNA]</scope>
    <source>
        <strain evidence="7 8">C41B8</strain>
    </source>
</reference>
<dbReference type="CDD" id="cd05797">
    <property type="entry name" value="Ribosomal_L10"/>
    <property type="match status" value="1"/>
</dbReference>
<evidence type="ECO:0000256" key="2">
    <source>
        <dbReference type="ARBA" id="ARBA00008889"/>
    </source>
</evidence>
<keyword evidence="3 6" id="KW-0689">Ribosomal protein</keyword>
<dbReference type="Gene3D" id="3.30.70.1730">
    <property type="match status" value="1"/>
</dbReference>
<dbReference type="PATRIC" id="fig|1304275.5.peg.3702"/>
<dbReference type="Gene3D" id="6.10.250.290">
    <property type="match status" value="1"/>
</dbReference>
<sequence length="175" mass="18755">MAMSFQAKQAMVAEVSDVATRAHSAVLAEYRGLTAGQMDQLRISARHGGAYLKVVKNNLAKLAVKGTDYECMSDAFAGPVILGFSLEDPGAAARVISEFAKSHEALKVTAVSFNGQLLPGDQLDRLAKLPTRDEALAQLMRVMKAPIDKLARTTREPVAQTARAMAAVRDQKQAA</sequence>
<dbReference type="Pfam" id="PF00466">
    <property type="entry name" value="Ribosomal_L10"/>
    <property type="match status" value="1"/>
</dbReference>
<dbReference type="STRING" id="1304275.C41B8_18119"/>
<keyword evidence="6" id="KW-0699">rRNA-binding</keyword>
<evidence type="ECO:0000256" key="3">
    <source>
        <dbReference type="ARBA" id="ARBA00022980"/>
    </source>
</evidence>
<evidence type="ECO:0000256" key="4">
    <source>
        <dbReference type="ARBA" id="ARBA00023274"/>
    </source>
</evidence>
<comment type="similarity">
    <text evidence="2 6">Belongs to the universal ribosomal protein uL10 family.</text>
</comment>
<gene>
    <name evidence="6 7" type="primary">rplJ</name>
    <name evidence="7" type="ORF">C41B8_18119</name>
</gene>
<evidence type="ECO:0000313" key="8">
    <source>
        <dbReference type="Proteomes" id="UP000028302"/>
    </source>
</evidence>
<organism evidence="7 8">
    <name type="scientific">Salinisphaera hydrothermalis (strain C41B8)</name>
    <dbReference type="NCBI Taxonomy" id="1304275"/>
    <lineage>
        <taxon>Bacteria</taxon>
        <taxon>Pseudomonadati</taxon>
        <taxon>Pseudomonadota</taxon>
        <taxon>Gammaproteobacteria</taxon>
        <taxon>Salinisphaerales</taxon>
        <taxon>Salinisphaeraceae</taxon>
        <taxon>Salinisphaera</taxon>
    </lineage>
</organism>
<comment type="function">
    <text evidence="1 6">Forms part of the ribosomal stalk, playing a central role in the interaction of the ribosome with GTP-bound translation factors.</text>
</comment>
<dbReference type="InterPro" id="IPR043141">
    <property type="entry name" value="Ribosomal_uL10-like_sf"/>
</dbReference>
<dbReference type="HAMAP" id="MF_00362">
    <property type="entry name" value="Ribosomal_uL10"/>
    <property type="match status" value="1"/>
</dbReference>
<keyword evidence="6" id="KW-0694">RNA-binding</keyword>
<keyword evidence="8" id="KW-1185">Reference proteome</keyword>
<dbReference type="GO" id="GO:0006412">
    <property type="term" value="P:translation"/>
    <property type="evidence" value="ECO:0007669"/>
    <property type="project" value="UniProtKB-UniRule"/>
</dbReference>
<accession>A0A084IGH5</accession>
<evidence type="ECO:0000256" key="5">
    <source>
        <dbReference type="ARBA" id="ARBA00035202"/>
    </source>
</evidence>
<dbReference type="PROSITE" id="PS01109">
    <property type="entry name" value="RIBOSOMAL_L10"/>
    <property type="match status" value="1"/>
</dbReference>
<keyword evidence="4 6" id="KW-0687">Ribonucleoprotein</keyword>
<dbReference type="GO" id="GO:0015934">
    <property type="term" value="C:large ribosomal subunit"/>
    <property type="evidence" value="ECO:0007669"/>
    <property type="project" value="InterPro"/>
</dbReference>
<dbReference type="InterPro" id="IPR022973">
    <property type="entry name" value="Ribosomal_uL10_bac"/>
</dbReference>
<dbReference type="EMBL" id="APNK01000051">
    <property type="protein sequence ID" value="KEZ75809.1"/>
    <property type="molecule type" value="Genomic_DNA"/>
</dbReference>
<name>A0A084IGH5_SALHC</name>
<evidence type="ECO:0000313" key="7">
    <source>
        <dbReference type="EMBL" id="KEZ75809.1"/>
    </source>
</evidence>
<dbReference type="Proteomes" id="UP000028302">
    <property type="component" value="Unassembled WGS sequence"/>
</dbReference>